<dbReference type="AlphaFoldDB" id="A0A1D8D8Y1"/>
<dbReference type="Pfam" id="PF00534">
    <property type="entry name" value="Glycos_transf_1"/>
    <property type="match status" value="1"/>
</dbReference>
<dbReference type="GO" id="GO:0016757">
    <property type="term" value="F:glycosyltransferase activity"/>
    <property type="evidence" value="ECO:0007669"/>
    <property type="project" value="InterPro"/>
</dbReference>
<name>A0A1D8D8Y1_CHLLM</name>
<evidence type="ECO:0000313" key="3">
    <source>
        <dbReference type="Proteomes" id="UP000095185"/>
    </source>
</evidence>
<organism evidence="2 3">
    <name type="scientific">Chlorobaculum limnaeum</name>
    <dbReference type="NCBI Taxonomy" id="274537"/>
    <lineage>
        <taxon>Bacteria</taxon>
        <taxon>Pseudomonadati</taxon>
        <taxon>Chlorobiota</taxon>
        <taxon>Chlorobiia</taxon>
        <taxon>Chlorobiales</taxon>
        <taxon>Chlorobiaceae</taxon>
        <taxon>Chlorobaculum</taxon>
    </lineage>
</organism>
<protein>
    <submittedName>
        <fullName evidence="2">Glycosyl transferase family 1</fullName>
    </submittedName>
</protein>
<dbReference type="Gene3D" id="3.40.50.2000">
    <property type="entry name" value="Glycogen Phosphorylase B"/>
    <property type="match status" value="1"/>
</dbReference>
<dbReference type="SUPFAM" id="SSF53756">
    <property type="entry name" value="UDP-Glycosyltransferase/glycogen phosphorylase"/>
    <property type="match status" value="1"/>
</dbReference>
<dbReference type="Proteomes" id="UP000095185">
    <property type="component" value="Chromosome"/>
</dbReference>
<dbReference type="KEGG" id="clz:BIU88_08580"/>
<dbReference type="OrthoDB" id="9795068at2"/>
<feature type="domain" description="Glycosyl transferase family 1" evidence="1">
    <location>
        <begin position="205"/>
        <end position="351"/>
    </location>
</feature>
<accession>A0A1D8D8Y1</accession>
<dbReference type="InterPro" id="IPR001296">
    <property type="entry name" value="Glyco_trans_1"/>
</dbReference>
<dbReference type="PANTHER" id="PTHR45947:SF3">
    <property type="entry name" value="SULFOQUINOVOSYL TRANSFERASE SQD2"/>
    <property type="match status" value="1"/>
</dbReference>
<evidence type="ECO:0000259" key="1">
    <source>
        <dbReference type="Pfam" id="PF00534"/>
    </source>
</evidence>
<evidence type="ECO:0000313" key="2">
    <source>
        <dbReference type="EMBL" id="AOS84179.1"/>
    </source>
</evidence>
<reference evidence="2" key="1">
    <citation type="submission" date="2016-09" db="EMBL/GenBank/DDBJ databases">
        <title>Genome sequence of Chlorobaculum limnaeum.</title>
        <authorList>
            <person name="Liu Z."/>
            <person name="Tank M."/>
            <person name="Bryant D.A."/>
        </authorList>
    </citation>
    <scope>NUCLEOTIDE SEQUENCE [LARGE SCALE GENOMIC DNA]</scope>
    <source>
        <strain evidence="2">DSM 1677</strain>
    </source>
</reference>
<keyword evidence="2" id="KW-0808">Transferase</keyword>
<gene>
    <name evidence="2" type="ORF">BIU88_08580</name>
</gene>
<dbReference type="STRING" id="274537.BIU88_08580"/>
<dbReference type="EMBL" id="CP017305">
    <property type="protein sequence ID" value="AOS84179.1"/>
    <property type="molecule type" value="Genomic_DNA"/>
</dbReference>
<dbReference type="PANTHER" id="PTHR45947">
    <property type="entry name" value="SULFOQUINOVOSYL TRANSFERASE SQD2"/>
    <property type="match status" value="1"/>
</dbReference>
<sequence>MQKPSLTIIPSVPVWKQGETLRFDRKFYDGLLRYTELWPGPITCVMAQSSSPLPDFGVVEATPGVMPFTCIALKESEIVGKEHIRDATIVLASADAHDQLHLAALCRQMGVRCVYVIEYIPETRYQIAALDNRNPAAALRQKLYLWLGERKRRKAFELCDGLQCNGTPAYHEYRETPNRLLYFDTRVSKEQLIGDAELEARLATLREKKPLRLAFSGRLVAMKGADHLVRLALKLKKLNLPFHLSIYGAGELEAEMKRSIERNELNELVTMEGAVDFQRQLLPDLKKKVDLFVALHRQSDPSCTYLETLSCGVPIVGYRNQAFGGILDLAEIGWGVKPDDIDAVSWMILRLDLARDEIAEKSGNAAGFGRQHDFDTTYRNRIDHLLSITNGRKRS</sequence>
<keyword evidence="3" id="KW-1185">Reference proteome</keyword>
<dbReference type="InterPro" id="IPR050194">
    <property type="entry name" value="Glycosyltransferase_grp1"/>
</dbReference>
<dbReference type="RefSeq" id="WP_069810374.1">
    <property type="nucleotide sequence ID" value="NZ_CP017305.1"/>
</dbReference>
<proteinExistence type="predicted"/>